<evidence type="ECO:0000256" key="7">
    <source>
        <dbReference type="ARBA" id="ARBA00022741"/>
    </source>
</evidence>
<evidence type="ECO:0000256" key="5">
    <source>
        <dbReference type="ARBA" id="ARBA00022553"/>
    </source>
</evidence>
<evidence type="ECO:0000256" key="2">
    <source>
        <dbReference type="ARBA" id="ARBA00004236"/>
    </source>
</evidence>
<dbReference type="InterPro" id="IPR050351">
    <property type="entry name" value="BphY/WalK/GraS-like"/>
</dbReference>
<dbReference type="PRINTS" id="PR00344">
    <property type="entry name" value="BCTRLSENSOR"/>
</dbReference>
<dbReference type="SUPFAM" id="SSF47384">
    <property type="entry name" value="Homodimeric domain of signal transducing histidine kinase"/>
    <property type="match status" value="1"/>
</dbReference>
<dbReference type="FunFam" id="1.10.287.130:FF:000008">
    <property type="entry name" value="Two-component sensor histidine kinase"/>
    <property type="match status" value="1"/>
</dbReference>
<dbReference type="PANTHER" id="PTHR45453:SF1">
    <property type="entry name" value="PHOSPHATE REGULON SENSOR PROTEIN PHOR"/>
    <property type="match status" value="1"/>
</dbReference>
<dbReference type="Proteomes" id="UP000663801">
    <property type="component" value="Unassembled WGS sequence"/>
</dbReference>
<evidence type="ECO:0000313" key="16">
    <source>
        <dbReference type="Proteomes" id="UP000663801"/>
    </source>
</evidence>
<sequence>MLAALGGALIGWLVCAVVLSRRATRSDEVGAAPLSLADEVLARSETGYLILDADGLVVLSNGRADELGVVRHGEALPAVVSGASRATISGEVVDLSLGVLQSARVVGVARAPSRTVHAVARSLGGGMVMVSAFDDSEAQRLEAVRRDFFANVSHELKTPVGAIALLSEAVLDAVDDPDTVRRFAGQMNREARRLAALVTELITLSRLQSTEPIPEPTVVEVDQVVEETLNRTATSAEQADITVATDHPSGLLVRGDRALLVTALTNLVENAIHYSPAGTPVSVTRTVRGGHVQIAVTDRGPGIAQDLHERVFERFFRIDPARSRATGGTGLGLSIVKHIAANHGGAATLWSRPGTGSTFTLVLPAVDGPPSPTEHRPPAGELVPATESRAGSTPAVPAENRGVSS</sequence>
<accession>A0A938YNH0</accession>
<dbReference type="GO" id="GO:0016036">
    <property type="term" value="P:cellular response to phosphate starvation"/>
    <property type="evidence" value="ECO:0007669"/>
    <property type="project" value="TreeGrafter"/>
</dbReference>
<proteinExistence type="predicted"/>
<gene>
    <name evidence="15" type="ORF">JL107_16055</name>
</gene>
<dbReference type="GO" id="GO:0005524">
    <property type="term" value="F:ATP binding"/>
    <property type="evidence" value="ECO:0007669"/>
    <property type="project" value="UniProtKB-KW"/>
</dbReference>
<dbReference type="GO" id="GO:0004721">
    <property type="term" value="F:phosphoprotein phosphatase activity"/>
    <property type="evidence" value="ECO:0007669"/>
    <property type="project" value="TreeGrafter"/>
</dbReference>
<organism evidence="15 16">
    <name type="scientific">Nakamurella flavida</name>
    <dbReference type="NCBI Taxonomy" id="363630"/>
    <lineage>
        <taxon>Bacteria</taxon>
        <taxon>Bacillati</taxon>
        <taxon>Actinomycetota</taxon>
        <taxon>Actinomycetes</taxon>
        <taxon>Nakamurellales</taxon>
        <taxon>Nakamurellaceae</taxon>
        <taxon>Nakamurella</taxon>
    </lineage>
</organism>
<evidence type="ECO:0000256" key="12">
    <source>
        <dbReference type="ARBA" id="ARBA00039401"/>
    </source>
</evidence>
<reference evidence="15" key="1">
    <citation type="submission" date="2021-01" db="EMBL/GenBank/DDBJ databases">
        <title>KCTC 19127 draft genome.</title>
        <authorList>
            <person name="An D."/>
        </authorList>
    </citation>
    <scope>NUCLEOTIDE SEQUENCE</scope>
    <source>
        <strain evidence="15">KCTC 19127</strain>
    </source>
</reference>
<dbReference type="InterPro" id="IPR036097">
    <property type="entry name" value="HisK_dim/P_sf"/>
</dbReference>
<dbReference type="Pfam" id="PF02518">
    <property type="entry name" value="HATPase_c"/>
    <property type="match status" value="1"/>
</dbReference>
<dbReference type="AlphaFoldDB" id="A0A938YNH0"/>
<dbReference type="FunFam" id="3.30.565.10:FF:000006">
    <property type="entry name" value="Sensor histidine kinase WalK"/>
    <property type="match status" value="1"/>
</dbReference>
<evidence type="ECO:0000256" key="3">
    <source>
        <dbReference type="ARBA" id="ARBA00012438"/>
    </source>
</evidence>
<dbReference type="SUPFAM" id="SSF55874">
    <property type="entry name" value="ATPase domain of HSP90 chaperone/DNA topoisomerase II/histidine kinase"/>
    <property type="match status" value="1"/>
</dbReference>
<dbReference type="InterPro" id="IPR003594">
    <property type="entry name" value="HATPase_dom"/>
</dbReference>
<feature type="region of interest" description="Disordered" evidence="13">
    <location>
        <begin position="366"/>
        <end position="405"/>
    </location>
</feature>
<dbReference type="EMBL" id="JAERWL010000014">
    <property type="protein sequence ID" value="MBM9477963.1"/>
    <property type="molecule type" value="Genomic_DNA"/>
</dbReference>
<evidence type="ECO:0000313" key="15">
    <source>
        <dbReference type="EMBL" id="MBM9477963.1"/>
    </source>
</evidence>
<dbReference type="Gene3D" id="3.30.565.10">
    <property type="entry name" value="Histidine kinase-like ATPase, C-terminal domain"/>
    <property type="match status" value="1"/>
</dbReference>
<keyword evidence="16" id="KW-1185">Reference proteome</keyword>
<dbReference type="Pfam" id="PF00512">
    <property type="entry name" value="HisKA"/>
    <property type="match status" value="1"/>
</dbReference>
<keyword evidence="11" id="KW-0472">Membrane</keyword>
<evidence type="ECO:0000256" key="1">
    <source>
        <dbReference type="ARBA" id="ARBA00000085"/>
    </source>
</evidence>
<keyword evidence="8 15" id="KW-0418">Kinase</keyword>
<evidence type="ECO:0000259" key="14">
    <source>
        <dbReference type="PROSITE" id="PS50109"/>
    </source>
</evidence>
<keyword evidence="5" id="KW-0597">Phosphoprotein</keyword>
<evidence type="ECO:0000256" key="4">
    <source>
        <dbReference type="ARBA" id="ARBA00022475"/>
    </source>
</evidence>
<dbReference type="SMART" id="SM00387">
    <property type="entry name" value="HATPase_c"/>
    <property type="match status" value="1"/>
</dbReference>
<evidence type="ECO:0000256" key="9">
    <source>
        <dbReference type="ARBA" id="ARBA00022840"/>
    </source>
</evidence>
<dbReference type="InterPro" id="IPR005467">
    <property type="entry name" value="His_kinase_dom"/>
</dbReference>
<keyword evidence="9" id="KW-0067">ATP-binding</keyword>
<feature type="domain" description="Histidine kinase" evidence="14">
    <location>
        <begin position="151"/>
        <end position="367"/>
    </location>
</feature>
<evidence type="ECO:0000256" key="11">
    <source>
        <dbReference type="ARBA" id="ARBA00023136"/>
    </source>
</evidence>
<dbReference type="PROSITE" id="PS50109">
    <property type="entry name" value="HIS_KIN"/>
    <property type="match status" value="1"/>
</dbReference>
<evidence type="ECO:0000256" key="10">
    <source>
        <dbReference type="ARBA" id="ARBA00023012"/>
    </source>
</evidence>
<dbReference type="PANTHER" id="PTHR45453">
    <property type="entry name" value="PHOSPHATE REGULON SENSOR PROTEIN PHOR"/>
    <property type="match status" value="1"/>
</dbReference>
<dbReference type="InterPro" id="IPR036890">
    <property type="entry name" value="HATPase_C_sf"/>
</dbReference>
<dbReference type="CDD" id="cd00082">
    <property type="entry name" value="HisKA"/>
    <property type="match status" value="1"/>
</dbReference>
<dbReference type="InterPro" id="IPR004358">
    <property type="entry name" value="Sig_transdc_His_kin-like_C"/>
</dbReference>
<comment type="subcellular location">
    <subcellularLocation>
        <location evidence="2">Cell membrane</location>
    </subcellularLocation>
</comment>
<evidence type="ECO:0000256" key="13">
    <source>
        <dbReference type="SAM" id="MobiDB-lite"/>
    </source>
</evidence>
<evidence type="ECO:0000256" key="8">
    <source>
        <dbReference type="ARBA" id="ARBA00022777"/>
    </source>
</evidence>
<comment type="catalytic activity">
    <reaction evidence="1">
        <text>ATP + protein L-histidine = ADP + protein N-phospho-L-histidine.</text>
        <dbReference type="EC" id="2.7.13.3"/>
    </reaction>
</comment>
<keyword evidence="7" id="KW-0547">Nucleotide-binding</keyword>
<protein>
    <recommendedName>
        <fullName evidence="12">Sensor-like histidine kinase SenX3</fullName>
        <ecNumber evidence="3">2.7.13.3</ecNumber>
    </recommendedName>
</protein>
<comment type="caution">
    <text evidence="15">The sequence shown here is derived from an EMBL/GenBank/DDBJ whole genome shotgun (WGS) entry which is preliminary data.</text>
</comment>
<dbReference type="CDD" id="cd00075">
    <property type="entry name" value="HATPase"/>
    <property type="match status" value="1"/>
</dbReference>
<dbReference type="EC" id="2.7.13.3" evidence="3"/>
<dbReference type="InterPro" id="IPR003661">
    <property type="entry name" value="HisK_dim/P_dom"/>
</dbReference>
<dbReference type="GO" id="GO:0005886">
    <property type="term" value="C:plasma membrane"/>
    <property type="evidence" value="ECO:0007669"/>
    <property type="project" value="UniProtKB-SubCell"/>
</dbReference>
<name>A0A938YNH0_9ACTN</name>
<keyword evidence="4" id="KW-1003">Cell membrane</keyword>
<dbReference type="Gene3D" id="1.10.287.130">
    <property type="match status" value="1"/>
</dbReference>
<evidence type="ECO:0000256" key="6">
    <source>
        <dbReference type="ARBA" id="ARBA00022679"/>
    </source>
</evidence>
<dbReference type="GO" id="GO:0000155">
    <property type="term" value="F:phosphorelay sensor kinase activity"/>
    <property type="evidence" value="ECO:0007669"/>
    <property type="project" value="InterPro"/>
</dbReference>
<keyword evidence="10" id="KW-0902">Two-component regulatory system</keyword>
<keyword evidence="6" id="KW-0808">Transferase</keyword>
<dbReference type="SMART" id="SM00388">
    <property type="entry name" value="HisKA"/>
    <property type="match status" value="1"/>
</dbReference>